<feature type="transmembrane region" description="Helical" evidence="7">
    <location>
        <begin position="6"/>
        <end position="31"/>
    </location>
</feature>
<evidence type="ECO:0000256" key="3">
    <source>
        <dbReference type="ARBA" id="ARBA00022989"/>
    </source>
</evidence>
<dbReference type="InterPro" id="IPR052665">
    <property type="entry name" value="Neuropeptide-GPCR"/>
</dbReference>
<comment type="similarity">
    <text evidence="5">Belongs to the G-protein coupled receptor 1 family.</text>
</comment>
<evidence type="ECO:0000256" key="1">
    <source>
        <dbReference type="ARBA" id="ARBA00004370"/>
    </source>
</evidence>
<dbReference type="PROSITE" id="PS00237">
    <property type="entry name" value="G_PROTEIN_RECEP_F1_1"/>
    <property type="match status" value="1"/>
</dbReference>
<feature type="transmembrane region" description="Helical" evidence="7">
    <location>
        <begin position="338"/>
        <end position="357"/>
    </location>
</feature>
<dbReference type="EMBL" id="JAKKPZ010000010">
    <property type="protein sequence ID" value="KAI1716227.1"/>
    <property type="molecule type" value="Genomic_DNA"/>
</dbReference>
<keyword evidence="10" id="KW-1185">Reference proteome</keyword>
<dbReference type="PROSITE" id="PS50262">
    <property type="entry name" value="G_PROTEIN_RECEP_F1_2"/>
    <property type="match status" value="1"/>
</dbReference>
<protein>
    <submittedName>
        <fullName evidence="9">7 transmembrane receptor (Rhodopsin family) domain-containing protein</fullName>
    </submittedName>
</protein>
<dbReference type="PRINTS" id="PR00237">
    <property type="entry name" value="GPCRRHODOPSN"/>
</dbReference>
<feature type="transmembrane region" description="Helical" evidence="7">
    <location>
        <begin position="205"/>
        <end position="226"/>
    </location>
</feature>
<reference evidence="9" key="1">
    <citation type="submission" date="2022-01" db="EMBL/GenBank/DDBJ databases">
        <title>Genome Sequence Resource for Two Populations of Ditylenchus destructor, the Migratory Endoparasitic Phytonematode.</title>
        <authorList>
            <person name="Zhang H."/>
            <person name="Lin R."/>
            <person name="Xie B."/>
        </authorList>
    </citation>
    <scope>NUCLEOTIDE SEQUENCE</scope>
    <source>
        <strain evidence="9">BazhouSP</strain>
    </source>
</reference>
<evidence type="ECO:0000256" key="7">
    <source>
        <dbReference type="SAM" id="Phobius"/>
    </source>
</evidence>
<dbReference type="GO" id="GO:0004930">
    <property type="term" value="F:G protein-coupled receptor activity"/>
    <property type="evidence" value="ECO:0007669"/>
    <property type="project" value="UniProtKB-KW"/>
</dbReference>
<dbReference type="Pfam" id="PF00001">
    <property type="entry name" value="7tm_1"/>
    <property type="match status" value="1"/>
</dbReference>
<comment type="subcellular location">
    <subcellularLocation>
        <location evidence="1">Membrane</location>
    </subcellularLocation>
</comment>
<dbReference type="SUPFAM" id="SSF81321">
    <property type="entry name" value="Family A G protein-coupled receptor-like"/>
    <property type="match status" value="1"/>
</dbReference>
<dbReference type="InterPro" id="IPR017452">
    <property type="entry name" value="GPCR_Rhodpsn_7TM"/>
</dbReference>
<evidence type="ECO:0000313" key="10">
    <source>
        <dbReference type="Proteomes" id="UP001201812"/>
    </source>
</evidence>
<keyword evidence="5" id="KW-0297">G-protein coupled receptor</keyword>
<feature type="transmembrane region" description="Helical" evidence="7">
    <location>
        <begin position="85"/>
        <end position="106"/>
    </location>
</feature>
<dbReference type="PANTHER" id="PTHR24224">
    <property type="entry name" value="CARDIOACCELERATORY PEPTIDE RECEPTOR-RELATED"/>
    <property type="match status" value="1"/>
</dbReference>
<organism evidence="9 10">
    <name type="scientific">Ditylenchus destructor</name>
    <dbReference type="NCBI Taxonomy" id="166010"/>
    <lineage>
        <taxon>Eukaryota</taxon>
        <taxon>Metazoa</taxon>
        <taxon>Ecdysozoa</taxon>
        <taxon>Nematoda</taxon>
        <taxon>Chromadorea</taxon>
        <taxon>Rhabditida</taxon>
        <taxon>Tylenchina</taxon>
        <taxon>Tylenchomorpha</taxon>
        <taxon>Sphaerularioidea</taxon>
        <taxon>Anguinidae</taxon>
        <taxon>Anguininae</taxon>
        <taxon>Ditylenchus</taxon>
    </lineage>
</organism>
<evidence type="ECO:0000313" key="9">
    <source>
        <dbReference type="EMBL" id="KAI1716227.1"/>
    </source>
</evidence>
<comment type="caution">
    <text evidence="9">The sequence shown here is derived from an EMBL/GenBank/DDBJ whole genome shotgun (WGS) entry which is preliminary data.</text>
</comment>
<dbReference type="Gene3D" id="1.20.1070.10">
    <property type="entry name" value="Rhodopsin 7-helix transmembrane proteins"/>
    <property type="match status" value="1"/>
</dbReference>
<keyword evidence="5" id="KW-0807">Transducer</keyword>
<evidence type="ECO:0000256" key="4">
    <source>
        <dbReference type="ARBA" id="ARBA00023136"/>
    </source>
</evidence>
<dbReference type="InterPro" id="IPR000276">
    <property type="entry name" value="GPCR_Rhodpsn"/>
</dbReference>
<name>A0AAD4N9I8_9BILA</name>
<evidence type="ECO:0000259" key="8">
    <source>
        <dbReference type="PROSITE" id="PS50262"/>
    </source>
</evidence>
<dbReference type="Proteomes" id="UP001201812">
    <property type="component" value="Unassembled WGS sequence"/>
</dbReference>
<accession>A0AAD4N9I8</accession>
<gene>
    <name evidence="9" type="ORF">DdX_07263</name>
</gene>
<keyword evidence="5 9" id="KW-0675">Receptor</keyword>
<evidence type="ECO:0000256" key="5">
    <source>
        <dbReference type="RuleBase" id="RU000688"/>
    </source>
</evidence>
<dbReference type="PANTHER" id="PTHR24224:SF36">
    <property type="entry name" value="NEMATOCIN RECEPTOR 2"/>
    <property type="match status" value="1"/>
</dbReference>
<keyword evidence="4 7" id="KW-0472">Membrane</keyword>
<keyword evidence="2 5" id="KW-0812">Transmembrane</keyword>
<feature type="region of interest" description="Disordered" evidence="6">
    <location>
        <begin position="402"/>
        <end position="424"/>
    </location>
</feature>
<dbReference type="GO" id="GO:0016020">
    <property type="term" value="C:membrane"/>
    <property type="evidence" value="ECO:0007669"/>
    <property type="project" value="UniProtKB-SubCell"/>
</dbReference>
<proteinExistence type="inferred from homology"/>
<feature type="transmembrane region" description="Helical" evidence="7">
    <location>
        <begin position="302"/>
        <end position="326"/>
    </location>
</feature>
<feature type="compositionally biased region" description="Low complexity" evidence="6">
    <location>
        <begin position="402"/>
        <end position="412"/>
    </location>
</feature>
<feature type="transmembrane region" description="Helical" evidence="7">
    <location>
        <begin position="127"/>
        <end position="148"/>
    </location>
</feature>
<dbReference type="AlphaFoldDB" id="A0AAD4N9I8"/>
<evidence type="ECO:0000256" key="2">
    <source>
        <dbReference type="ARBA" id="ARBA00022692"/>
    </source>
</evidence>
<evidence type="ECO:0000256" key="6">
    <source>
        <dbReference type="SAM" id="MobiDB-lite"/>
    </source>
</evidence>
<sequence>MQSDFVFMMVHMSVVATLAILGNLFLAFVIWRGNSIAKQKISPVQLLLLHTCTADLLFALLSLGTEMLILNSHPHFYAPECVCKLVRYLQALPMYASAFLLVAISIDRYQAICRPLAHYRSDRYRRPMCLGMVAWVLALLCSLPQIFIWHKPKVTGVQQRFVSETRSIVIDNLVNIINGSTFKTPVEDECKTIYGRESSVLKSAYVIWFNSMAWLLPSIISAVFYCKVCRTVWKSNFNSKCSLDASVQNRAALHNGTQAGTDSDAKVSFLTRDYVNGLRKRSLGFRNQMSEFDRKRIQTVRLTLTIIVCNFFLWSPFCVMNLVLAFAPNLLSPQLSSYIVILGNLNSCVNPWIYILFNRKMVTRALTSIFPKKPKLASIHSSTKQASGAIQLNTTRFSFNSTTHQQQTSTNSAEESSKFVQSHA</sequence>
<keyword evidence="3 7" id="KW-1133">Transmembrane helix</keyword>
<feature type="domain" description="G-protein coupled receptors family 1 profile" evidence="8">
    <location>
        <begin position="22"/>
        <end position="354"/>
    </location>
</feature>
<feature type="transmembrane region" description="Helical" evidence="7">
    <location>
        <begin position="43"/>
        <end position="65"/>
    </location>
</feature>